<name>A0A544QQA1_9EURY</name>
<keyword evidence="2" id="KW-1185">Reference proteome</keyword>
<evidence type="ECO:0000313" key="1">
    <source>
        <dbReference type="EMBL" id="TQQ81619.1"/>
    </source>
</evidence>
<dbReference type="AlphaFoldDB" id="A0A544QQA1"/>
<dbReference type="RefSeq" id="WP_142442187.1">
    <property type="nucleotide sequence ID" value="NZ_SESI01000001.1"/>
</dbReference>
<protein>
    <recommendedName>
        <fullName evidence="3">DUF1102 domain-containing protein</fullName>
    </recommendedName>
</protein>
<proteinExistence type="predicted"/>
<accession>A0A544QQA1</accession>
<evidence type="ECO:0000313" key="2">
    <source>
        <dbReference type="Proteomes" id="UP000315385"/>
    </source>
</evidence>
<dbReference type="Proteomes" id="UP000315385">
    <property type="component" value="Unassembled WGS sequence"/>
</dbReference>
<comment type="caution">
    <text evidence="1">The sequence shown here is derived from an EMBL/GenBank/DDBJ whole genome shotgun (WGS) entry which is preliminary data.</text>
</comment>
<reference evidence="1 2" key="1">
    <citation type="submission" date="2019-02" db="EMBL/GenBank/DDBJ databases">
        <title>Halonotius sp. a new haloqrchaeon isolated from saline water.</title>
        <authorList>
            <person name="Duran-Viseras A."/>
            <person name="Sanchez-Porro C."/>
            <person name="Ventosa A."/>
        </authorList>
    </citation>
    <scope>NUCLEOTIDE SEQUENCE [LARGE SCALE GENOMIC DNA]</scope>
    <source>
        <strain evidence="1 2">F9-27</strain>
    </source>
</reference>
<dbReference type="EMBL" id="SESI01000001">
    <property type="protein sequence ID" value="TQQ81619.1"/>
    <property type="molecule type" value="Genomic_DNA"/>
</dbReference>
<evidence type="ECO:0008006" key="3">
    <source>
        <dbReference type="Google" id="ProtNLM"/>
    </source>
</evidence>
<gene>
    <name evidence="1" type="ORF">EWF95_01360</name>
</gene>
<organism evidence="1 2">
    <name type="scientific">Halonotius roseus</name>
    <dbReference type="NCBI Taxonomy" id="2511997"/>
    <lineage>
        <taxon>Archaea</taxon>
        <taxon>Methanobacteriati</taxon>
        <taxon>Methanobacteriota</taxon>
        <taxon>Stenosarchaea group</taxon>
        <taxon>Halobacteria</taxon>
        <taxon>Halobacteriales</taxon>
        <taxon>Haloferacaceae</taxon>
        <taxon>Halonotius</taxon>
    </lineage>
</organism>
<sequence length="262" mass="28113">MKRRAMLAGTGMLLTGSGIIGTSAAFGDSVTAASDFGVITARNLRVRAGQAFAADGSVNEGYEDRFVAYEETADSMFFDNAGGLNNISKEDIPVATVNPRDENNNDDLVLESAISLESDGVVFEDILEIENRGTSTENVGISYDRDKDQYGDDVNVGGGDDTLNDLDVQSVYRFVDNNGNRISPDQDTLGSSVDDPTTFVEIEPNEIHPIDLKIDFSEYGNRFVDGTPKENILQAAQLGGPFEGSIDTVDLLDSITVGTESN</sequence>
<dbReference type="OrthoDB" id="386725at2157"/>